<evidence type="ECO:0000256" key="1">
    <source>
        <dbReference type="PROSITE-ProRule" id="PRU00047"/>
    </source>
</evidence>
<dbReference type="InterPro" id="IPR041588">
    <property type="entry name" value="Integrase_H2C2"/>
</dbReference>
<dbReference type="InterPro" id="IPR043502">
    <property type="entry name" value="DNA/RNA_pol_sf"/>
</dbReference>
<dbReference type="Gene3D" id="3.30.70.270">
    <property type="match status" value="1"/>
</dbReference>
<keyword evidence="4" id="KW-0548">Nucleotidyltransferase</keyword>
<proteinExistence type="predicted"/>
<dbReference type="InterPro" id="IPR021109">
    <property type="entry name" value="Peptidase_aspartic_dom_sf"/>
</dbReference>
<dbReference type="InterPro" id="IPR001878">
    <property type="entry name" value="Znf_CCHC"/>
</dbReference>
<dbReference type="Pfam" id="PF00078">
    <property type="entry name" value="RVT_1"/>
    <property type="match status" value="1"/>
</dbReference>
<evidence type="ECO:0000313" key="5">
    <source>
        <dbReference type="Proteomes" id="UP001151760"/>
    </source>
</evidence>
<comment type="caution">
    <text evidence="4">The sequence shown here is derived from an EMBL/GenBank/DDBJ whole genome shotgun (WGS) entry which is preliminary data.</text>
</comment>
<dbReference type="PROSITE" id="PS50158">
    <property type="entry name" value="ZF_CCHC"/>
    <property type="match status" value="1"/>
</dbReference>
<feature type="domain" description="CCHC-type" evidence="3">
    <location>
        <begin position="596"/>
        <end position="611"/>
    </location>
</feature>
<dbReference type="Pfam" id="PF08284">
    <property type="entry name" value="RVP_2"/>
    <property type="match status" value="1"/>
</dbReference>
<dbReference type="SUPFAM" id="SSF56672">
    <property type="entry name" value="DNA/RNA polymerases"/>
    <property type="match status" value="1"/>
</dbReference>
<keyword evidence="1" id="KW-0863">Zinc-finger</keyword>
<dbReference type="GO" id="GO:0003964">
    <property type="term" value="F:RNA-directed DNA polymerase activity"/>
    <property type="evidence" value="ECO:0007669"/>
    <property type="project" value="UniProtKB-KW"/>
</dbReference>
<keyword evidence="1" id="KW-0862">Zinc</keyword>
<keyword evidence="5" id="KW-1185">Reference proteome</keyword>
<dbReference type="PANTHER" id="PTHR15503:SF45">
    <property type="entry name" value="RNA-DIRECTED DNA POLYMERASE HOMOLOG"/>
    <property type="match status" value="1"/>
</dbReference>
<reference evidence="4" key="1">
    <citation type="journal article" date="2022" name="Int. J. Mol. Sci.">
        <title>Draft Genome of Tanacetum Coccineum: Genomic Comparison of Closely Related Tanacetum-Family Plants.</title>
        <authorList>
            <person name="Yamashiro T."/>
            <person name="Shiraishi A."/>
            <person name="Nakayama K."/>
            <person name="Satake H."/>
        </authorList>
    </citation>
    <scope>NUCLEOTIDE SEQUENCE</scope>
</reference>
<dbReference type="Gene3D" id="1.10.340.70">
    <property type="match status" value="1"/>
</dbReference>
<evidence type="ECO:0000259" key="3">
    <source>
        <dbReference type="PROSITE" id="PS50158"/>
    </source>
</evidence>
<protein>
    <submittedName>
        <fullName evidence="4">Reverse transcriptase domain-containing protein</fullName>
    </submittedName>
</protein>
<dbReference type="CDD" id="cd00303">
    <property type="entry name" value="retropepsin_like"/>
    <property type="match status" value="1"/>
</dbReference>
<sequence length="1418" mass="159024">MAALVISISLDVSVESLGSFFPRVILIGFIFVEAPVAPEVGAAVVASPAGVLKLDTHSSSEADPSESSPPPVSVAPMVSPFLCSDDSESDIEILERYVSPTTSIPKIPTAPILPAPFAVVAPSSEEDIPIGRLYRTHLGGPCRALTARKSVRPLPSHRLALRFVHPSLARTPWCSEVYLHWRSAPLSTMYPSMTSESLAGDSSSESSAGPSRKRCRSLAATVTSPIHATRDLVPSCADLLPLRKRFRDSISPKDSVEEDIDTDVLEDTKADATAAEVDVGEDVKDKVKDEVKSSKRGTMEVRVDVVAGIDIPDVMIMPDTVECLDQVEEEALAAHEATRSANALEAENQSQNGSDGDNGNGGNGDGENGNGENGNGGNGNPNENGRGDRPVARECTYQDFMKCQPLNFKGTEGVVGLIRWFEKMETVFHISNCPEKSQVKNEIQKMETELWNLTVKNNDLAAYTQRFQELTMMCTKMVPEEEDRVEKFIGGLLDNIQGNVITAEPTRLQDAVRIANNLMDQKLKGYAVKNAENKRRLEVNQRDNRGQQPPFKRPNVRGQNVARAYTTGNNEKKPYNGLLPLCNKCQLHHEGPCTVRCGKCNKVGHLTRDCKVTNQNRGNKSGNKNRVGEARGKSYVISGGDANPDSNVVKGTFLLNNHYAFILFDSGADRSFVSTTFSTLLNITPDTLDISYAVELTDGRISETNTVLRGCTLGLLFHPFNIDLMPVELGSFDAIIDMDWLANHHAVIVCDEKVVRIPYGDEVLIVQGDRGSRREKSKLSIISCTKTQKYIERGCLIFLAQVTKKETGDKSEEKRLEDVPTVRDFPEVFPEDLPGLPPTRQVEFQIDLVPGAAPVARAPYRLAPTELQELSTQLQELSDKGFIRLSSSPWGAPVLFVKKKDGSFQMCIDYRELNKLTVKNRYLLPRIDDLFDQLQGSRVYSKIDLRSVYHQLRDREEDIPKTAFRTRYGHYEFQVMSFGLTNAPTREKEHTKHLKSILEFLKKEEFEGIYVDPAKIESIKDWASPKTSDKISSISRKRHFNVKQKLCSAPILALPEGSENFMVYCDASRKGLGVVLMQREKVIAYASRQLKIHEKNYTTHHLDQWSFLQHILDQKELNMRQHRWLEFLSDYDCEIHYHPRKANVVADALSRKERLKPLRVRALVLTISLNLPVKILEAQVEARKEENYGTEDLCGMIKKLEPRADGTLCLNGRSWIPCFGDLRELIMHESHKSKYSVHPGSDKMYQDLKKLYWWPNMKAEIATYVSKCLTCAKVKAECQKPSGDRLNGEVDETILEGSSLEAWSASFDYSDRDSKFTSHFWKSLNEALEEILLIRIVNGRALQERYILFKSPAKTAVQKGTLFLIICGIRQHVGFEAAAWYWNFVDGSVIPLCLYLLVERYSERERISVLKKKALKTR</sequence>
<dbReference type="Pfam" id="PF03732">
    <property type="entry name" value="Retrotrans_gag"/>
    <property type="match status" value="1"/>
</dbReference>
<dbReference type="CDD" id="cd09274">
    <property type="entry name" value="RNase_HI_RT_Ty3"/>
    <property type="match status" value="1"/>
</dbReference>
<accession>A0ABQ5DLK6</accession>
<keyword evidence="4" id="KW-0695">RNA-directed DNA polymerase</keyword>
<keyword evidence="1" id="KW-0479">Metal-binding</keyword>
<dbReference type="InterPro" id="IPR032567">
    <property type="entry name" value="RTL1-rel"/>
</dbReference>
<dbReference type="Pfam" id="PF17919">
    <property type="entry name" value="RT_RNaseH_2"/>
    <property type="match status" value="1"/>
</dbReference>
<dbReference type="InterPro" id="IPR005162">
    <property type="entry name" value="Retrotrans_gag_dom"/>
</dbReference>
<dbReference type="EMBL" id="BQNB010015427">
    <property type="protein sequence ID" value="GJT39910.1"/>
    <property type="molecule type" value="Genomic_DNA"/>
</dbReference>
<feature type="region of interest" description="Disordered" evidence="2">
    <location>
        <begin position="342"/>
        <end position="390"/>
    </location>
</feature>
<name>A0ABQ5DLK6_9ASTR</name>
<feature type="compositionally biased region" description="Gly residues" evidence="2">
    <location>
        <begin position="356"/>
        <end position="379"/>
    </location>
</feature>
<gene>
    <name evidence="4" type="ORF">Tco_0939775</name>
</gene>
<evidence type="ECO:0000256" key="2">
    <source>
        <dbReference type="SAM" id="MobiDB-lite"/>
    </source>
</evidence>
<reference evidence="4" key="2">
    <citation type="submission" date="2022-01" db="EMBL/GenBank/DDBJ databases">
        <authorList>
            <person name="Yamashiro T."/>
            <person name="Shiraishi A."/>
            <person name="Satake H."/>
            <person name="Nakayama K."/>
        </authorList>
    </citation>
    <scope>NUCLEOTIDE SEQUENCE</scope>
</reference>
<dbReference type="InterPro" id="IPR043128">
    <property type="entry name" value="Rev_trsase/Diguanyl_cyclase"/>
</dbReference>
<dbReference type="Gene3D" id="3.10.10.10">
    <property type="entry name" value="HIV Type 1 Reverse Transcriptase, subunit A, domain 1"/>
    <property type="match status" value="1"/>
</dbReference>
<dbReference type="InterPro" id="IPR000477">
    <property type="entry name" value="RT_dom"/>
</dbReference>
<dbReference type="InterPro" id="IPR041577">
    <property type="entry name" value="RT_RNaseH_2"/>
</dbReference>
<evidence type="ECO:0000313" key="4">
    <source>
        <dbReference type="EMBL" id="GJT39910.1"/>
    </source>
</evidence>
<dbReference type="PANTHER" id="PTHR15503">
    <property type="entry name" value="LDOC1 RELATED"/>
    <property type="match status" value="1"/>
</dbReference>
<keyword evidence="4" id="KW-0808">Transferase</keyword>
<dbReference type="Pfam" id="PF17921">
    <property type="entry name" value="Integrase_H2C2"/>
    <property type="match status" value="1"/>
</dbReference>
<dbReference type="CDD" id="cd01647">
    <property type="entry name" value="RT_LTR"/>
    <property type="match status" value="1"/>
</dbReference>
<dbReference type="Proteomes" id="UP001151760">
    <property type="component" value="Unassembled WGS sequence"/>
</dbReference>
<organism evidence="4 5">
    <name type="scientific">Tanacetum coccineum</name>
    <dbReference type="NCBI Taxonomy" id="301880"/>
    <lineage>
        <taxon>Eukaryota</taxon>
        <taxon>Viridiplantae</taxon>
        <taxon>Streptophyta</taxon>
        <taxon>Embryophyta</taxon>
        <taxon>Tracheophyta</taxon>
        <taxon>Spermatophyta</taxon>
        <taxon>Magnoliopsida</taxon>
        <taxon>eudicotyledons</taxon>
        <taxon>Gunneridae</taxon>
        <taxon>Pentapetalae</taxon>
        <taxon>asterids</taxon>
        <taxon>campanulids</taxon>
        <taxon>Asterales</taxon>
        <taxon>Asteraceae</taxon>
        <taxon>Asteroideae</taxon>
        <taxon>Anthemideae</taxon>
        <taxon>Anthemidinae</taxon>
        <taxon>Tanacetum</taxon>
    </lineage>
</organism>
<dbReference type="Gene3D" id="2.40.70.10">
    <property type="entry name" value="Acid Proteases"/>
    <property type="match status" value="1"/>
</dbReference>